<dbReference type="PRINTS" id="PR00702">
    <property type="entry name" value="ACRIFLAVINRP"/>
</dbReference>
<keyword evidence="1" id="KW-0472">Membrane</keyword>
<name>A0A917CGG3_9HYPH</name>
<dbReference type="SUPFAM" id="SSF82714">
    <property type="entry name" value="Multidrug efflux transporter AcrB TolC docking domain, DN and DC subdomains"/>
    <property type="match status" value="2"/>
</dbReference>
<feature type="transmembrane region" description="Helical" evidence="1">
    <location>
        <begin position="334"/>
        <end position="353"/>
    </location>
</feature>
<dbReference type="InterPro" id="IPR001036">
    <property type="entry name" value="Acrflvin-R"/>
</dbReference>
<dbReference type="Gene3D" id="1.20.1640.10">
    <property type="entry name" value="Multidrug efflux transporter AcrB transmembrane domain"/>
    <property type="match status" value="2"/>
</dbReference>
<accession>A0A917CGG3</accession>
<feature type="transmembrane region" description="Helical" evidence="1">
    <location>
        <begin position="950"/>
        <end position="969"/>
    </location>
</feature>
<proteinExistence type="predicted"/>
<dbReference type="GO" id="GO:0042910">
    <property type="term" value="F:xenobiotic transmembrane transporter activity"/>
    <property type="evidence" value="ECO:0007669"/>
    <property type="project" value="TreeGrafter"/>
</dbReference>
<comment type="caution">
    <text evidence="2">The sequence shown here is derived from an EMBL/GenBank/DDBJ whole genome shotgun (WGS) entry which is preliminary data.</text>
</comment>
<keyword evidence="3" id="KW-1185">Reference proteome</keyword>
<dbReference type="Gene3D" id="3.30.70.1440">
    <property type="entry name" value="Multidrug efflux transporter AcrB pore domain"/>
    <property type="match status" value="1"/>
</dbReference>
<dbReference type="Proteomes" id="UP000606044">
    <property type="component" value="Unassembled WGS sequence"/>
</dbReference>
<evidence type="ECO:0000256" key="1">
    <source>
        <dbReference type="SAM" id="Phobius"/>
    </source>
</evidence>
<keyword evidence="1" id="KW-0812">Transmembrane</keyword>
<dbReference type="PANTHER" id="PTHR32063">
    <property type="match status" value="1"/>
</dbReference>
<feature type="transmembrane region" description="Helical" evidence="1">
    <location>
        <begin position="519"/>
        <end position="543"/>
    </location>
</feature>
<feature type="transmembrane region" description="Helical" evidence="1">
    <location>
        <begin position="848"/>
        <end position="871"/>
    </location>
</feature>
<dbReference type="InterPro" id="IPR027463">
    <property type="entry name" value="AcrB_DN_DC_subdom"/>
</dbReference>
<dbReference type="AlphaFoldDB" id="A0A917CGG3"/>
<sequence>MALNISAWAIRKPIPSLVLFVVLTALGIVHFRSLPVTQMPNIDLPIVMVTISQPGAAPSELETQVTKKVENAIAGVAGVKHITSSISDGTSVTTVEFHLETQVDRAVNDTRDAVTKIRSELPQSIEEPQVQRVDIEGLPIVTYAVSAPAMTTEEISWFVDDTIARTLQGVRGVAQVKREGGVDREIRVALDPERLMALGVTAAEVSRQLRSTNVDLSGGRGQLGTQEQSIRTLAGATTVEALGDTRIVLSNGRYVRLKDLGTVTDGATEQRVFARLDGKPVVAFGIYRAKGFSDVVVYDRAVEEVKALMAAHPGVTITEIDTTVRYTKADYQSAMHTLIEGAILAVIVVFLFLRDWRATIITTLAIPLSILPTFWIMDTLGFSLNGVSLLAITLVTGILVDDAIVEIENIVRHMRQGKSPYRAAIEAADEIGLAVVATTLTIAAVFAPVSFMGGIAGQYFKQFGLTVAIAVLFSLAVARLITPLLAAYFLRDTGHREKPDGFIMRNYIVLLGWSVRHRFLTILMGFGVFAGTIYLATLLPSGFLPPNDISRSLLSVELPPGSTIEETQAVADRINVIMHQQPEVASVYATAGGGGQGGLAMLAGEVRKAQVIINLKPRADRTATQKAFESRISQDLSAIPDIRYSWSGDGQNTQRGFTVILSGSDGDAVEKAALALEKQVRDQVPILTNVVSSAALDRPEIRIVPKLDEAAELGVSVDTIAETVRIATIGDINANLAKFSAKDRQIDIRVQLDERARTHLSTFDALKVPTASGGAVPLTTVADVTFGKGPTSLDRYDRARRIAVEADLVGTTPLGDALEAVKALPAAKNLPAGVTLKESGDAEIMAEVFSGFMMAIAAGLMLVLAVLVLLFADVLQPITILISLPLSIGGAFIALLLTNNSVSLPVVIGFLMLMGIVTKNAILLVDFAVESIRHGYSRFDALMEAGRKRAQPIIMTTIAMAAGMVPSALALGEGGAFRAPMAIAVIGGLIASTVLSLVFVPAVFTVMDDIGRLTGRLFGRFVGETDEPGAAAPLPAPPHIHRAAE</sequence>
<dbReference type="GO" id="GO:0005886">
    <property type="term" value="C:plasma membrane"/>
    <property type="evidence" value="ECO:0007669"/>
    <property type="project" value="TreeGrafter"/>
</dbReference>
<feature type="transmembrane region" description="Helical" evidence="1">
    <location>
        <begin position="463"/>
        <end position="490"/>
    </location>
</feature>
<feature type="transmembrane region" description="Helical" evidence="1">
    <location>
        <begin position="389"/>
        <end position="411"/>
    </location>
</feature>
<dbReference type="SUPFAM" id="SSF82866">
    <property type="entry name" value="Multidrug efflux transporter AcrB transmembrane domain"/>
    <property type="match status" value="2"/>
</dbReference>
<dbReference type="RefSeq" id="WP_188583686.1">
    <property type="nucleotide sequence ID" value="NZ_BMCT01000010.1"/>
</dbReference>
<gene>
    <name evidence="2" type="ORF">GCM10007301_50980</name>
</gene>
<feature type="transmembrane region" description="Helical" evidence="1">
    <location>
        <begin position="431"/>
        <end position="451"/>
    </location>
</feature>
<organism evidence="2 3">
    <name type="scientific">Azorhizobium oxalatiphilum</name>
    <dbReference type="NCBI Taxonomy" id="980631"/>
    <lineage>
        <taxon>Bacteria</taxon>
        <taxon>Pseudomonadati</taxon>
        <taxon>Pseudomonadota</taxon>
        <taxon>Alphaproteobacteria</taxon>
        <taxon>Hyphomicrobiales</taxon>
        <taxon>Xanthobacteraceae</taxon>
        <taxon>Azorhizobium</taxon>
    </lineage>
</organism>
<feature type="transmembrane region" description="Helical" evidence="1">
    <location>
        <begin position="878"/>
        <end position="898"/>
    </location>
</feature>
<evidence type="ECO:0000313" key="3">
    <source>
        <dbReference type="Proteomes" id="UP000606044"/>
    </source>
</evidence>
<feature type="transmembrane region" description="Helical" evidence="1">
    <location>
        <begin position="904"/>
        <end position="929"/>
    </location>
</feature>
<dbReference type="Gene3D" id="3.30.2090.10">
    <property type="entry name" value="Multidrug efflux transporter AcrB TolC docking domain, DN and DC subdomains"/>
    <property type="match status" value="2"/>
</dbReference>
<dbReference type="Gene3D" id="3.30.70.1320">
    <property type="entry name" value="Multidrug efflux transporter AcrB pore domain like"/>
    <property type="match status" value="1"/>
</dbReference>
<dbReference type="Pfam" id="PF00873">
    <property type="entry name" value="ACR_tran"/>
    <property type="match status" value="1"/>
</dbReference>
<feature type="transmembrane region" description="Helical" evidence="1">
    <location>
        <begin position="360"/>
        <end position="377"/>
    </location>
</feature>
<reference evidence="2" key="1">
    <citation type="journal article" date="2014" name="Int. J. Syst. Evol. Microbiol.">
        <title>Complete genome sequence of Corynebacterium casei LMG S-19264T (=DSM 44701T), isolated from a smear-ripened cheese.</title>
        <authorList>
            <consortium name="US DOE Joint Genome Institute (JGI-PGF)"/>
            <person name="Walter F."/>
            <person name="Albersmeier A."/>
            <person name="Kalinowski J."/>
            <person name="Ruckert C."/>
        </authorList>
    </citation>
    <scope>NUCLEOTIDE SEQUENCE</scope>
    <source>
        <strain evidence="2">CCM 7897</strain>
    </source>
</reference>
<protein>
    <submittedName>
        <fullName evidence="2">ABC transporter permease</fullName>
    </submittedName>
</protein>
<keyword evidence="1" id="KW-1133">Transmembrane helix</keyword>
<feature type="transmembrane region" description="Helical" evidence="1">
    <location>
        <begin position="981"/>
        <end position="1007"/>
    </location>
</feature>
<dbReference type="SUPFAM" id="SSF82693">
    <property type="entry name" value="Multidrug efflux transporter AcrB pore domain, PN1, PN2, PC1 and PC2 subdomains"/>
    <property type="match status" value="3"/>
</dbReference>
<evidence type="ECO:0000313" key="2">
    <source>
        <dbReference type="EMBL" id="GGF84806.1"/>
    </source>
</evidence>
<dbReference type="PANTHER" id="PTHR32063:SF77">
    <property type="entry name" value="ACR FAMILY TRANSPORT PROTEIN"/>
    <property type="match status" value="1"/>
</dbReference>
<dbReference type="Gene3D" id="3.30.70.1430">
    <property type="entry name" value="Multidrug efflux transporter AcrB pore domain"/>
    <property type="match status" value="2"/>
</dbReference>
<reference evidence="2" key="2">
    <citation type="submission" date="2020-09" db="EMBL/GenBank/DDBJ databases">
        <authorList>
            <person name="Sun Q."/>
            <person name="Sedlacek I."/>
        </authorList>
    </citation>
    <scope>NUCLEOTIDE SEQUENCE</scope>
    <source>
        <strain evidence="2">CCM 7897</strain>
    </source>
</reference>
<dbReference type="EMBL" id="BMCT01000010">
    <property type="protein sequence ID" value="GGF84806.1"/>
    <property type="molecule type" value="Genomic_DNA"/>
</dbReference>